<dbReference type="PANTHER" id="PTHR43767">
    <property type="entry name" value="LONG-CHAIN-FATTY-ACID--COA LIGASE"/>
    <property type="match status" value="1"/>
</dbReference>
<proteinExistence type="predicted"/>
<comment type="caution">
    <text evidence="3">The sequence shown here is derived from an EMBL/GenBank/DDBJ whole genome shotgun (WGS) entry which is preliminary data.</text>
</comment>
<dbReference type="InterPro" id="IPR025110">
    <property type="entry name" value="AMP-bd_C"/>
</dbReference>
<feature type="domain" description="AMP-dependent synthetase/ligase" evidence="1">
    <location>
        <begin position="33"/>
        <end position="386"/>
    </location>
</feature>
<name>A0A3N2H5J7_9PSEU</name>
<dbReference type="GO" id="GO:0016877">
    <property type="term" value="F:ligase activity, forming carbon-sulfur bonds"/>
    <property type="evidence" value="ECO:0007669"/>
    <property type="project" value="UniProtKB-ARBA"/>
</dbReference>
<dbReference type="Pfam" id="PF13193">
    <property type="entry name" value="AMP-binding_C"/>
    <property type="match status" value="1"/>
</dbReference>
<organism evidence="3 4">
    <name type="scientific">Amycolatopsis thermoflava</name>
    <dbReference type="NCBI Taxonomy" id="84480"/>
    <lineage>
        <taxon>Bacteria</taxon>
        <taxon>Bacillati</taxon>
        <taxon>Actinomycetota</taxon>
        <taxon>Actinomycetes</taxon>
        <taxon>Pseudonocardiales</taxon>
        <taxon>Pseudonocardiaceae</taxon>
        <taxon>Amycolatopsis</taxon>
        <taxon>Amycolatopsis methanolica group</taxon>
    </lineage>
</organism>
<evidence type="ECO:0000313" key="3">
    <source>
        <dbReference type="EMBL" id="ROS44191.1"/>
    </source>
</evidence>
<dbReference type="Pfam" id="PF00501">
    <property type="entry name" value="AMP-binding"/>
    <property type="match status" value="1"/>
</dbReference>
<dbReference type="InterPro" id="IPR045851">
    <property type="entry name" value="AMP-bd_C_sf"/>
</dbReference>
<dbReference type="RefSeq" id="WP_123686200.1">
    <property type="nucleotide sequence ID" value="NZ_RKHY01000001.1"/>
</dbReference>
<reference evidence="3 4" key="1">
    <citation type="submission" date="2018-11" db="EMBL/GenBank/DDBJ databases">
        <title>Sequencing the genomes of 1000 actinobacteria strains.</title>
        <authorList>
            <person name="Klenk H.-P."/>
        </authorList>
    </citation>
    <scope>NUCLEOTIDE SEQUENCE [LARGE SCALE GENOMIC DNA]</scope>
    <source>
        <strain evidence="3 4">DSM 44348</strain>
    </source>
</reference>
<evidence type="ECO:0000259" key="1">
    <source>
        <dbReference type="Pfam" id="PF00501"/>
    </source>
</evidence>
<dbReference type="InterPro" id="IPR020845">
    <property type="entry name" value="AMP-binding_CS"/>
</dbReference>
<evidence type="ECO:0000313" key="4">
    <source>
        <dbReference type="Proteomes" id="UP000274843"/>
    </source>
</evidence>
<dbReference type="Proteomes" id="UP000274843">
    <property type="component" value="Unassembled WGS sequence"/>
</dbReference>
<keyword evidence="4" id="KW-1185">Reference proteome</keyword>
<dbReference type="EMBL" id="RKHY01000001">
    <property type="protein sequence ID" value="ROS44191.1"/>
    <property type="molecule type" value="Genomic_DNA"/>
</dbReference>
<dbReference type="InterPro" id="IPR050237">
    <property type="entry name" value="ATP-dep_AMP-bd_enzyme"/>
</dbReference>
<dbReference type="InterPro" id="IPR042099">
    <property type="entry name" value="ANL_N_sf"/>
</dbReference>
<dbReference type="AlphaFoldDB" id="A0A3N2H5J7"/>
<dbReference type="InterPro" id="IPR000873">
    <property type="entry name" value="AMP-dep_synth/lig_dom"/>
</dbReference>
<dbReference type="GeneID" id="301847883"/>
<dbReference type="PROSITE" id="PS00455">
    <property type="entry name" value="AMP_BINDING"/>
    <property type="match status" value="1"/>
</dbReference>
<dbReference type="PANTHER" id="PTHR43767:SF7">
    <property type="entry name" value="MEDIUM_LONG-CHAIN-FATTY-ACID--COA LIGASE FADD8"/>
    <property type="match status" value="1"/>
</dbReference>
<sequence>MSHPVHEHSASASATAATASSGVTLGDLIVQALTRHSSSEAFVAGDRRLTYVQVRDLVSQYVAALAHRGVGLGAGVTMLSPNMPESWIVQAATYLLGARFTGLQALASVEDHIVVCEDAEATVLVVTAPLEEHGRQVLAEVGSLKHLMVIPAAGGLPEGESYAVRPLVPGPATETDLAWLQYTGGTTGRPKGVMQPHRSMVQMVCAHMADFEQPHLPRYLAPAPLTHAAGLGVLPTLLRGGTVVIEQGFDPGRFLDIIEAERINCVTGIPTMIYTLLDEERPETRDLSSLEVIWYATGPMSPVRLAEARERIGPVFSQIYGQTESTGIGTVLPKAAHETASLERLASCGRPVVGNRVRLIDEDGHDVPVGEVGEIAMRNRGVMLGYQNLPEETEAALKGGWLHTGDLARQDDEGLLYIIDRKKDMIISGGFNIYASEVEAALAGHPSVGSAAVIGVPDDRWGEIVTAFVVARPGQDVDVLALQSFVKQVKGSMYSPKKVVVVDSLPQTPVGKVDKKALRAPYWSDPARKVH</sequence>
<dbReference type="Gene3D" id="3.40.50.12780">
    <property type="entry name" value="N-terminal domain of ligase-like"/>
    <property type="match status" value="1"/>
</dbReference>
<dbReference type="SUPFAM" id="SSF56801">
    <property type="entry name" value="Acetyl-CoA synthetase-like"/>
    <property type="match status" value="1"/>
</dbReference>
<gene>
    <name evidence="3" type="ORF">EDD35_6625</name>
</gene>
<protein>
    <submittedName>
        <fullName evidence="3">Fatty-acyl-CoA synthase</fullName>
    </submittedName>
</protein>
<evidence type="ECO:0000259" key="2">
    <source>
        <dbReference type="Pfam" id="PF13193"/>
    </source>
</evidence>
<dbReference type="Gene3D" id="3.30.300.30">
    <property type="match status" value="1"/>
</dbReference>
<feature type="domain" description="AMP-binding enzyme C-terminal" evidence="2">
    <location>
        <begin position="437"/>
        <end position="512"/>
    </location>
</feature>
<accession>A0A3N2H5J7</accession>